<evidence type="ECO:0008006" key="9">
    <source>
        <dbReference type="Google" id="ProtNLM"/>
    </source>
</evidence>
<evidence type="ECO:0000313" key="7">
    <source>
        <dbReference type="EMBL" id="APA13842.1"/>
    </source>
</evidence>
<dbReference type="EMBL" id="CP017824">
    <property type="protein sequence ID" value="APA13842.1"/>
    <property type="molecule type" value="Genomic_DNA"/>
</dbReference>
<feature type="transmembrane region" description="Helical" evidence="6">
    <location>
        <begin position="174"/>
        <end position="193"/>
    </location>
</feature>
<evidence type="ECO:0000256" key="1">
    <source>
        <dbReference type="ARBA" id="ARBA00004141"/>
    </source>
</evidence>
<dbReference type="VEuPathDB" id="FungiDB:sscle_11g086120"/>
<feature type="compositionally biased region" description="Polar residues" evidence="5">
    <location>
        <begin position="405"/>
        <end position="417"/>
    </location>
</feature>
<proteinExistence type="predicted"/>
<name>A0A1D9QGA9_SCLS1</name>
<accession>A0A1D9QGA9</accession>
<feature type="transmembrane region" description="Helical" evidence="6">
    <location>
        <begin position="267"/>
        <end position="285"/>
    </location>
</feature>
<dbReference type="OrthoDB" id="5215911at2759"/>
<dbReference type="PANTHER" id="PTHR23502:SF181">
    <property type="entry name" value="MAJOR FACILITATOR SUPERFAMILY (MFS) PROFILE DOMAIN-CONTAINING PROTEIN"/>
    <property type="match status" value="1"/>
</dbReference>
<feature type="transmembrane region" description="Helical" evidence="6">
    <location>
        <begin position="578"/>
        <end position="599"/>
    </location>
</feature>
<dbReference type="GO" id="GO:0016020">
    <property type="term" value="C:membrane"/>
    <property type="evidence" value="ECO:0007669"/>
    <property type="project" value="UniProtKB-SubCell"/>
</dbReference>
<dbReference type="PANTHER" id="PTHR23502">
    <property type="entry name" value="MAJOR FACILITATOR SUPERFAMILY"/>
    <property type="match status" value="1"/>
</dbReference>
<dbReference type="GO" id="GO:0022857">
    <property type="term" value="F:transmembrane transporter activity"/>
    <property type="evidence" value="ECO:0007669"/>
    <property type="project" value="InterPro"/>
</dbReference>
<feature type="transmembrane region" description="Helical" evidence="6">
    <location>
        <begin position="235"/>
        <end position="255"/>
    </location>
</feature>
<dbReference type="InterPro" id="IPR011701">
    <property type="entry name" value="MFS"/>
</dbReference>
<dbReference type="CDD" id="cd06174">
    <property type="entry name" value="MFS"/>
    <property type="match status" value="1"/>
</dbReference>
<dbReference type="Pfam" id="PF07690">
    <property type="entry name" value="MFS_1"/>
    <property type="match status" value="1"/>
</dbReference>
<feature type="transmembrane region" description="Helical" evidence="6">
    <location>
        <begin position="335"/>
        <end position="357"/>
    </location>
</feature>
<feature type="transmembrane region" description="Helical" evidence="6">
    <location>
        <begin position="205"/>
        <end position="223"/>
    </location>
</feature>
<feature type="transmembrane region" description="Helical" evidence="6">
    <location>
        <begin position="611"/>
        <end position="628"/>
    </location>
</feature>
<gene>
    <name evidence="7" type="ORF">sscle_11g086120</name>
</gene>
<dbReference type="Proteomes" id="UP000177798">
    <property type="component" value="Chromosome 11"/>
</dbReference>
<evidence type="ECO:0000256" key="4">
    <source>
        <dbReference type="ARBA" id="ARBA00023136"/>
    </source>
</evidence>
<feature type="transmembrane region" description="Helical" evidence="6">
    <location>
        <begin position="431"/>
        <end position="458"/>
    </location>
</feature>
<keyword evidence="2 6" id="KW-0812">Transmembrane</keyword>
<feature type="transmembrane region" description="Helical" evidence="6">
    <location>
        <begin position="478"/>
        <end position="501"/>
    </location>
</feature>
<comment type="subcellular location">
    <subcellularLocation>
        <location evidence="1">Membrane</location>
        <topology evidence="1">Multi-pass membrane protein</topology>
    </subcellularLocation>
</comment>
<dbReference type="Gene3D" id="1.20.1250.20">
    <property type="entry name" value="MFS general substrate transporter like domains"/>
    <property type="match status" value="1"/>
</dbReference>
<dbReference type="SUPFAM" id="SSF103473">
    <property type="entry name" value="MFS general substrate transporter"/>
    <property type="match status" value="1"/>
</dbReference>
<feature type="transmembrane region" description="Helical" evidence="6">
    <location>
        <begin position="147"/>
        <end position="167"/>
    </location>
</feature>
<dbReference type="InterPro" id="IPR036259">
    <property type="entry name" value="MFS_trans_sf"/>
</dbReference>
<feature type="region of interest" description="Disordered" evidence="5">
    <location>
        <begin position="1"/>
        <end position="24"/>
    </location>
</feature>
<evidence type="ECO:0000256" key="3">
    <source>
        <dbReference type="ARBA" id="ARBA00022989"/>
    </source>
</evidence>
<feature type="transmembrane region" description="Helical" evidence="6">
    <location>
        <begin position="377"/>
        <end position="398"/>
    </location>
</feature>
<keyword evidence="4 6" id="KW-0472">Membrane</keyword>
<organism evidence="7 8">
    <name type="scientific">Sclerotinia sclerotiorum (strain ATCC 18683 / 1980 / Ss-1)</name>
    <name type="common">White mold</name>
    <name type="synonym">Whetzelinia sclerotiorum</name>
    <dbReference type="NCBI Taxonomy" id="665079"/>
    <lineage>
        <taxon>Eukaryota</taxon>
        <taxon>Fungi</taxon>
        <taxon>Dikarya</taxon>
        <taxon>Ascomycota</taxon>
        <taxon>Pezizomycotina</taxon>
        <taxon>Leotiomycetes</taxon>
        <taxon>Helotiales</taxon>
        <taxon>Sclerotiniaceae</taxon>
        <taxon>Sclerotinia</taxon>
    </lineage>
</organism>
<evidence type="ECO:0000256" key="5">
    <source>
        <dbReference type="SAM" id="MobiDB-lite"/>
    </source>
</evidence>
<reference evidence="8" key="1">
    <citation type="journal article" date="2017" name="Genome Biol. Evol.">
        <title>The complete genome sequence of the phytopathogenic fungus Sclerotinia sclerotiorum reveals insights into the genome architecture of broad host range pathogens.</title>
        <authorList>
            <person name="Derbyshire M."/>
            <person name="Denton-Giles M."/>
            <person name="Hegedus D."/>
            <person name="Seifbarghy S."/>
            <person name="Rollins J."/>
            <person name="van Kan J."/>
            <person name="Seidl M.F."/>
            <person name="Faino L."/>
            <person name="Mbengue M."/>
            <person name="Navaud O."/>
            <person name="Raffaele S."/>
            <person name="Hammond-Kosack K."/>
            <person name="Heard S."/>
            <person name="Oliver R."/>
        </authorList>
    </citation>
    <scope>NUCLEOTIDE SEQUENCE [LARGE SCALE GENOMIC DNA]</scope>
    <source>
        <strain evidence="8">ATCC 18683 / 1980 / Ss-1</strain>
    </source>
</reference>
<feature type="region of interest" description="Disordered" evidence="5">
    <location>
        <begin position="404"/>
        <end position="424"/>
    </location>
</feature>
<evidence type="ECO:0000256" key="2">
    <source>
        <dbReference type="ARBA" id="ARBA00022692"/>
    </source>
</evidence>
<sequence length="630" mass="68271">MAFITEPQPVLQKPGYSRRGTDESVIDDGMKGKLRRDTISGKLKFWSGSNAVGNGNGSGKKMDDWTLKTDVEYDKDFDMAKNMEELEDLKLSHDSSADPLNWSPQRKTLSFFTLCLAFSIVGMQRLMFASVNAGITAQFSISSTQTATLTGIAFIFSAISSPCWEMLSMKVGKRLIFIFAAAFMLIGGLWNMHVKSYGRFLIGRMMQGVGWGAFEGLIGEAVGEMYFESQLPIRLTILSTIDIFFTWGTPIIGGYLSQTIYGYGNQIMIMNIIQTISILLLILAFPETSFNRTSHPTPPLSPPTRTFQTWLKTLNPIPYHGNPTKEELSRPIKGLISPITLLTFILSSLPIASSYAFSLNLSSFLSGSPLFIFPSQVGYIFLGPFLLSILSYAILSIISPHKPNLPSSEKPNPSPKTLQAKAKGKGSPISALRIAIPGLILFVTGTIAFTQYISTTLIPKAMELSPTVFVTSNSDTNVSLRVTSLVFGILVSGATILKFAVERYLSLSSSSLPISSSKSTSNPIHKPAKIQRKNTGEHRAYNTLQNFFTGLLIITIPKCVEGGMGNEMGGVMGLKDTGLGVGVFGFVGGVGVVAGLWIIGGGVEGGIVRWGWGWGGGVVVMRGGGWGFER</sequence>
<protein>
    <recommendedName>
        <fullName evidence="9">Major facilitator superfamily (MFS) profile domain-containing protein</fullName>
    </recommendedName>
</protein>
<evidence type="ECO:0000256" key="6">
    <source>
        <dbReference type="SAM" id="Phobius"/>
    </source>
</evidence>
<keyword evidence="3 6" id="KW-1133">Transmembrane helix</keyword>
<evidence type="ECO:0000313" key="8">
    <source>
        <dbReference type="Proteomes" id="UP000177798"/>
    </source>
</evidence>
<dbReference type="AlphaFoldDB" id="A0A1D9QGA9"/>
<feature type="transmembrane region" description="Helical" evidence="6">
    <location>
        <begin position="109"/>
        <end position="127"/>
    </location>
</feature>